<organism evidence="2">
    <name type="scientific">hydrothermal vent metagenome</name>
    <dbReference type="NCBI Taxonomy" id="652676"/>
    <lineage>
        <taxon>unclassified sequences</taxon>
        <taxon>metagenomes</taxon>
        <taxon>ecological metagenomes</taxon>
    </lineage>
</organism>
<accession>A0A3B1DBK3</accession>
<dbReference type="Pfam" id="PF00708">
    <property type="entry name" value="Acylphosphatase"/>
    <property type="match status" value="1"/>
</dbReference>
<dbReference type="Gene3D" id="3.30.70.100">
    <property type="match status" value="1"/>
</dbReference>
<dbReference type="PROSITE" id="PS00151">
    <property type="entry name" value="ACYLPHOSPHATASE_2"/>
    <property type="match status" value="1"/>
</dbReference>
<evidence type="ECO:0000259" key="1">
    <source>
        <dbReference type="PROSITE" id="PS51160"/>
    </source>
</evidence>
<dbReference type="GO" id="GO:0003998">
    <property type="term" value="F:acylphosphatase activity"/>
    <property type="evidence" value="ECO:0007669"/>
    <property type="project" value="InterPro"/>
</dbReference>
<reference evidence="2" key="1">
    <citation type="submission" date="2018-06" db="EMBL/GenBank/DDBJ databases">
        <authorList>
            <person name="Zhirakovskaya E."/>
        </authorList>
    </citation>
    <scope>NUCLEOTIDE SEQUENCE</scope>
</reference>
<dbReference type="InterPro" id="IPR017968">
    <property type="entry name" value="Acylphosphatase_CS"/>
</dbReference>
<name>A0A3B1DBK3_9ZZZZ</name>
<proteinExistence type="predicted"/>
<dbReference type="InterPro" id="IPR001792">
    <property type="entry name" value="Acylphosphatase-like_dom"/>
</dbReference>
<dbReference type="InterPro" id="IPR036046">
    <property type="entry name" value="Acylphosphatase-like_dom_sf"/>
</dbReference>
<dbReference type="PANTHER" id="PTHR47268:SF4">
    <property type="entry name" value="ACYLPHOSPHATASE"/>
    <property type="match status" value="1"/>
</dbReference>
<dbReference type="AlphaFoldDB" id="A0A3B1DBK3"/>
<dbReference type="EMBL" id="UOGK01000128">
    <property type="protein sequence ID" value="VAX38132.1"/>
    <property type="molecule type" value="Genomic_DNA"/>
</dbReference>
<sequence length="89" mass="9867">MQRRAVIFQGRVQGVGFRYATREVAEAFAVTGWVRNEPDGSVRLEVQGEPAEVAAMLEALQTRMDGYIRETRIEAIAVTPGEAGFGIRR</sequence>
<feature type="domain" description="Acylphosphatase-like" evidence="1">
    <location>
        <begin position="3"/>
        <end position="89"/>
    </location>
</feature>
<dbReference type="SUPFAM" id="SSF54975">
    <property type="entry name" value="Acylphosphatase/BLUF domain-like"/>
    <property type="match status" value="1"/>
</dbReference>
<gene>
    <name evidence="2" type="ORF">MNBD_PLANCTO03-336</name>
</gene>
<evidence type="ECO:0000313" key="2">
    <source>
        <dbReference type="EMBL" id="VAX38132.1"/>
    </source>
</evidence>
<protein>
    <recommendedName>
        <fullName evidence="1">Acylphosphatase-like domain-containing protein</fullName>
    </recommendedName>
</protein>
<dbReference type="InterPro" id="IPR020456">
    <property type="entry name" value="Acylphosphatase"/>
</dbReference>
<dbReference type="PANTHER" id="PTHR47268">
    <property type="entry name" value="ACYLPHOSPHATASE"/>
    <property type="match status" value="1"/>
</dbReference>
<dbReference type="PROSITE" id="PS51160">
    <property type="entry name" value="ACYLPHOSPHATASE_3"/>
    <property type="match status" value="1"/>
</dbReference>